<keyword evidence="8" id="KW-0456">Lyase</keyword>
<dbReference type="EMBL" id="JADKGK010000020">
    <property type="protein sequence ID" value="MBL0004095.1"/>
    <property type="molecule type" value="Genomic_DNA"/>
</dbReference>
<evidence type="ECO:0000256" key="2">
    <source>
        <dbReference type="ARBA" id="ARBA00022723"/>
    </source>
</evidence>
<evidence type="ECO:0000313" key="10">
    <source>
        <dbReference type="Proteomes" id="UP000718281"/>
    </source>
</evidence>
<evidence type="ECO:0000313" key="11">
    <source>
        <dbReference type="Proteomes" id="UP000726105"/>
    </source>
</evidence>
<comment type="caution">
    <text evidence="8">The sequence shown here is derived from an EMBL/GenBank/DDBJ whole genome shotgun (WGS) entry which is preliminary data.</text>
</comment>
<comment type="cofactor">
    <cofactor evidence="1">
        <name>Mg(2+)</name>
        <dbReference type="ChEBI" id="CHEBI:18420"/>
    </cofactor>
</comment>
<dbReference type="InterPro" id="IPR005000">
    <property type="entry name" value="Aldolase/citrate-lyase_domain"/>
</dbReference>
<feature type="binding site" evidence="5">
    <location>
        <position position="134"/>
    </location>
    <ligand>
        <name>Mg(2+)</name>
        <dbReference type="ChEBI" id="CHEBI:18420"/>
    </ligand>
</feature>
<name>A0A935IRL8_9MICO</name>
<gene>
    <name evidence="7" type="ORF">IPF40_00600</name>
    <name evidence="8" type="ORF">IPI13_11680</name>
    <name evidence="9" type="ORF">IPP00_08965</name>
</gene>
<proteinExistence type="predicted"/>
<accession>A0A935IRL8</accession>
<dbReference type="PANTHER" id="PTHR32308">
    <property type="entry name" value="LYASE BETA SUBUNIT, PUTATIVE (AFU_ORTHOLOGUE AFUA_4G13030)-RELATED"/>
    <property type="match status" value="1"/>
</dbReference>
<dbReference type="GO" id="GO:0000287">
    <property type="term" value="F:magnesium ion binding"/>
    <property type="evidence" value="ECO:0007669"/>
    <property type="project" value="TreeGrafter"/>
</dbReference>
<dbReference type="SUPFAM" id="SSF51621">
    <property type="entry name" value="Phosphoenolpyruvate/pyruvate domain"/>
    <property type="match status" value="1"/>
</dbReference>
<dbReference type="AlphaFoldDB" id="A0A935IRL8"/>
<reference evidence="10 11" key="1">
    <citation type="submission" date="2020-10" db="EMBL/GenBank/DDBJ databases">
        <title>Connecting structure to function with the recovery of over 1000 high-quality activated sludge metagenome-assembled genomes encoding full-length rRNA genes using long-read sequencing.</title>
        <authorList>
            <person name="Singleton C.M."/>
            <person name="Petriglieri F."/>
            <person name="Kristensen J.M."/>
            <person name="Kirkegaard R.H."/>
            <person name="Michaelsen T.Y."/>
            <person name="Andersen M.H."/>
            <person name="Karst S.M."/>
            <person name="Dueholm M.S."/>
            <person name="Nielsen P.H."/>
            <person name="Albertsen M."/>
        </authorList>
    </citation>
    <scope>NUCLEOTIDE SEQUENCE [LARGE SCALE GENOMIC DNA]</scope>
    <source>
        <strain evidence="7">AalE_18-Q3-R2-46_BAT3C.188</strain>
        <strain evidence="8">Ega_18-Q3-R5-49_MAXAC.001</strain>
        <strain evidence="9">Ribe_18-Q3-R11-54_MAXAC.001</strain>
    </source>
</reference>
<dbReference type="Proteomes" id="UP000726105">
    <property type="component" value="Unassembled WGS sequence"/>
</dbReference>
<protein>
    <submittedName>
        <fullName evidence="8">CoA ester lyase</fullName>
    </submittedName>
</protein>
<evidence type="ECO:0000313" key="9">
    <source>
        <dbReference type="EMBL" id="MBL0004095.1"/>
    </source>
</evidence>
<dbReference type="InterPro" id="IPR011206">
    <property type="entry name" value="Citrate_lyase_beta/mcl1/mcl2"/>
</dbReference>
<dbReference type="Proteomes" id="UP000886632">
    <property type="component" value="Unassembled WGS sequence"/>
</dbReference>
<dbReference type="PANTHER" id="PTHR32308:SF10">
    <property type="entry name" value="CITRATE LYASE SUBUNIT BETA"/>
    <property type="match status" value="1"/>
</dbReference>
<evidence type="ECO:0000256" key="1">
    <source>
        <dbReference type="ARBA" id="ARBA00001946"/>
    </source>
</evidence>
<feature type="domain" description="HpcH/HpaI aldolase/citrate lyase" evidence="6">
    <location>
        <begin position="15"/>
        <end position="229"/>
    </location>
</feature>
<evidence type="ECO:0000259" key="6">
    <source>
        <dbReference type="Pfam" id="PF03328"/>
    </source>
</evidence>
<organism evidence="8 11">
    <name type="scientific">Candidatus Phosphoribacter hodrii</name>
    <dbReference type="NCBI Taxonomy" id="2953743"/>
    <lineage>
        <taxon>Bacteria</taxon>
        <taxon>Bacillati</taxon>
        <taxon>Actinomycetota</taxon>
        <taxon>Actinomycetes</taxon>
        <taxon>Micrococcales</taxon>
        <taxon>Dermatophilaceae</taxon>
        <taxon>Candidatus Phosphoribacter</taxon>
    </lineage>
</organism>
<dbReference type="EMBL" id="JADIXZ010000001">
    <property type="protein sequence ID" value="MBK6299595.1"/>
    <property type="molecule type" value="Genomic_DNA"/>
</dbReference>
<evidence type="ECO:0000256" key="3">
    <source>
        <dbReference type="ARBA" id="ARBA00022842"/>
    </source>
</evidence>
<dbReference type="GO" id="GO:0016829">
    <property type="term" value="F:lyase activity"/>
    <property type="evidence" value="ECO:0007669"/>
    <property type="project" value="UniProtKB-KW"/>
</dbReference>
<evidence type="ECO:0000256" key="4">
    <source>
        <dbReference type="PIRSR" id="PIRSR015582-1"/>
    </source>
</evidence>
<dbReference type="GO" id="GO:0006107">
    <property type="term" value="P:oxaloacetate metabolic process"/>
    <property type="evidence" value="ECO:0007669"/>
    <property type="project" value="TreeGrafter"/>
</dbReference>
<keyword evidence="3 5" id="KW-0460">Magnesium</keyword>
<keyword evidence="2 5" id="KW-0479">Metal-binding</keyword>
<evidence type="ECO:0000313" key="7">
    <source>
        <dbReference type="EMBL" id="MBK6299595.1"/>
    </source>
</evidence>
<feature type="binding site" evidence="4">
    <location>
        <position position="76"/>
    </location>
    <ligand>
        <name>substrate</name>
    </ligand>
</feature>
<dbReference type="InterPro" id="IPR040442">
    <property type="entry name" value="Pyrv_kinase-like_dom_sf"/>
</dbReference>
<dbReference type="PIRSF" id="PIRSF015582">
    <property type="entry name" value="Cit_lyase_B"/>
    <property type="match status" value="1"/>
</dbReference>
<dbReference type="Proteomes" id="UP000718281">
    <property type="component" value="Unassembled WGS sequence"/>
</dbReference>
<dbReference type="Pfam" id="PF03328">
    <property type="entry name" value="HpcH_HpaI"/>
    <property type="match status" value="1"/>
</dbReference>
<evidence type="ECO:0000313" key="8">
    <source>
        <dbReference type="EMBL" id="MBK7273786.1"/>
    </source>
</evidence>
<feature type="binding site" evidence="4">
    <location>
        <position position="134"/>
    </location>
    <ligand>
        <name>substrate</name>
    </ligand>
</feature>
<evidence type="ECO:0000256" key="5">
    <source>
        <dbReference type="PIRSR" id="PIRSR015582-2"/>
    </source>
</evidence>
<dbReference type="Gene3D" id="3.20.20.60">
    <property type="entry name" value="Phosphoenolpyruvate-binding domains"/>
    <property type="match status" value="1"/>
</dbReference>
<dbReference type="InterPro" id="IPR015813">
    <property type="entry name" value="Pyrv/PenolPyrv_kinase-like_dom"/>
</dbReference>
<dbReference type="EMBL" id="JADJIB010000004">
    <property type="protein sequence ID" value="MBK7273786.1"/>
    <property type="molecule type" value="Genomic_DNA"/>
</dbReference>
<sequence length="296" mass="31958">MSPAKKHGTRYRPRRSVLYMPSSNERALEKAKSLPCDALILDLEDAVAPDAKEAAREAACAAVKSGEYGRKELIIRVNALGTDWHYPDMMAACKAGPAGILVPKVNSAKEVHDLVREMERYKTPKHTKLWAMIETPRSVLDVGRIAAASDRLAVLVMGTNDLVKELDAQHLPGRVPIVPALALAVLSAKASGLFIIDGVYNDVRDPEGFAVECAQGRSMGFDGKTLIHPDQVGPCNEAFSPSDEQVADARGLIDAFDAAVAEQKAVATYKGKLVEHLHVTMAEKVLATREAIDLLG</sequence>
<feature type="binding site" evidence="5">
    <location>
        <position position="161"/>
    </location>
    <ligand>
        <name>Mg(2+)</name>
        <dbReference type="ChEBI" id="CHEBI:18420"/>
    </ligand>
</feature>